<keyword evidence="1" id="KW-1133">Transmembrane helix</keyword>
<keyword evidence="1" id="KW-0472">Membrane</keyword>
<dbReference type="InterPro" id="IPR009677">
    <property type="entry name" value="DUF1266"/>
</dbReference>
<evidence type="ECO:0000256" key="1">
    <source>
        <dbReference type="SAM" id="Phobius"/>
    </source>
</evidence>
<comment type="caution">
    <text evidence="3">The sequence shown here is derived from an EMBL/GenBank/DDBJ whole genome shotgun (WGS) entry which is preliminary data.</text>
</comment>
<reference evidence="3" key="2">
    <citation type="journal article" date="2021" name="PeerJ">
        <title>Extensive microbial diversity within the chicken gut microbiome revealed by metagenomics and culture.</title>
        <authorList>
            <person name="Gilroy R."/>
            <person name="Ravi A."/>
            <person name="Getino M."/>
            <person name="Pursley I."/>
            <person name="Horton D.L."/>
            <person name="Alikhan N.F."/>
            <person name="Baker D."/>
            <person name="Gharbi K."/>
            <person name="Hall N."/>
            <person name="Watson M."/>
            <person name="Adriaenssens E.M."/>
            <person name="Foster-Nyarko E."/>
            <person name="Jarju S."/>
            <person name="Secka A."/>
            <person name="Antonio M."/>
            <person name="Oren A."/>
            <person name="Chaudhuri R.R."/>
            <person name="La Ragione R."/>
            <person name="Hildebrand F."/>
            <person name="Pallen M.J."/>
        </authorList>
    </citation>
    <scope>NUCLEOTIDE SEQUENCE</scope>
    <source>
        <strain evidence="3">ChiSxjej1B13-7958</strain>
    </source>
</reference>
<keyword evidence="1" id="KW-0812">Transmembrane</keyword>
<evidence type="ECO:0000313" key="4">
    <source>
        <dbReference type="Proteomes" id="UP000824242"/>
    </source>
</evidence>
<protein>
    <submittedName>
        <fullName evidence="3">DUF1266 domain-containing protein</fullName>
    </submittedName>
</protein>
<dbReference type="Proteomes" id="UP000824242">
    <property type="component" value="Unassembled WGS sequence"/>
</dbReference>
<feature type="transmembrane region" description="Helical" evidence="1">
    <location>
        <begin position="20"/>
        <end position="43"/>
    </location>
</feature>
<evidence type="ECO:0000313" key="3">
    <source>
        <dbReference type="EMBL" id="HIR47737.1"/>
    </source>
</evidence>
<sequence length="420" mass="48124">MYKYSTVNRYGFRHRFATCVFLLFPIIMCLSLFVPPVIAPALYPLYTSFFHVGEGDVGAPSTADTPVASSIAEMKEMETFTTQCLDPYWDETDGPAILDNVRYYILDLPSGEKICARVRMKAVAKSENEDVPDVLPIGTLRSISPKEIRGNGEEAQLTTTKYYVDMMGDFGLMLSEESFEDDIGRKMLLLYLPLLVLVRIIGVHLGLFSPVFLARRDPLLPKNDLELWATSVNAILSTWSPMQEGWLFVGGTHRGPIRVRVTRFALKGNWNVTSKKSGLERIQQYVEAHGMEDPSPEAAFDLENAFQLAANLYQSRMISREEMDREYSRIGKKMQSIFSSWEQLCENYLEAYAQWQLHSAKPKEAEKNIKSRYHIYQMLKEQDPGPYTSVPWNLDLSWHPTEQGDRTITQKILKTYYNRT</sequence>
<dbReference type="AlphaFoldDB" id="A0A9D1AP86"/>
<organism evidence="3 4">
    <name type="scientific">Candidatus Caccousia avicola</name>
    <dbReference type="NCBI Taxonomy" id="2840721"/>
    <lineage>
        <taxon>Bacteria</taxon>
        <taxon>Bacillati</taxon>
        <taxon>Bacillota</taxon>
        <taxon>Clostridia</taxon>
        <taxon>Eubacteriales</taxon>
        <taxon>Oscillospiraceae</taxon>
        <taxon>Oscillospiraceae incertae sedis</taxon>
        <taxon>Candidatus Caccousia</taxon>
    </lineage>
</organism>
<evidence type="ECO:0000259" key="2">
    <source>
        <dbReference type="Pfam" id="PF06889"/>
    </source>
</evidence>
<dbReference type="Pfam" id="PF06889">
    <property type="entry name" value="DUF1266"/>
    <property type="match status" value="1"/>
</dbReference>
<dbReference type="EMBL" id="DVGZ01000095">
    <property type="protein sequence ID" value="HIR47737.1"/>
    <property type="molecule type" value="Genomic_DNA"/>
</dbReference>
<name>A0A9D1AP86_9FIRM</name>
<reference evidence="3" key="1">
    <citation type="submission" date="2020-10" db="EMBL/GenBank/DDBJ databases">
        <authorList>
            <person name="Gilroy R."/>
        </authorList>
    </citation>
    <scope>NUCLEOTIDE SEQUENCE</scope>
    <source>
        <strain evidence="3">ChiSxjej1B13-7958</strain>
    </source>
</reference>
<accession>A0A9D1AP86</accession>
<feature type="domain" description="DUF1266" evidence="2">
    <location>
        <begin position="283"/>
        <end position="392"/>
    </location>
</feature>
<proteinExistence type="predicted"/>
<gene>
    <name evidence="3" type="ORF">IAB89_08815</name>
</gene>